<dbReference type="EMBL" id="CAUOFW020002498">
    <property type="protein sequence ID" value="CAK9154130.1"/>
    <property type="molecule type" value="Genomic_DNA"/>
</dbReference>
<name>A0ABC8SAH7_9AQUA</name>
<comment type="caution">
    <text evidence="1">The sequence shown here is derived from an EMBL/GenBank/DDBJ whole genome shotgun (WGS) entry which is preliminary data.</text>
</comment>
<organism evidence="1 2">
    <name type="scientific">Ilex paraguariensis</name>
    <name type="common">yerba mate</name>
    <dbReference type="NCBI Taxonomy" id="185542"/>
    <lineage>
        <taxon>Eukaryota</taxon>
        <taxon>Viridiplantae</taxon>
        <taxon>Streptophyta</taxon>
        <taxon>Embryophyta</taxon>
        <taxon>Tracheophyta</taxon>
        <taxon>Spermatophyta</taxon>
        <taxon>Magnoliopsida</taxon>
        <taxon>eudicotyledons</taxon>
        <taxon>Gunneridae</taxon>
        <taxon>Pentapetalae</taxon>
        <taxon>asterids</taxon>
        <taxon>campanulids</taxon>
        <taxon>Aquifoliales</taxon>
        <taxon>Aquifoliaceae</taxon>
        <taxon>Ilex</taxon>
    </lineage>
</organism>
<proteinExistence type="predicted"/>
<protein>
    <submittedName>
        <fullName evidence="1">Uncharacterized protein</fullName>
    </submittedName>
</protein>
<accession>A0ABC8SAH7</accession>
<sequence>MFCKTICPSSSPLDRNTSSNELELKRITSRFCSLCKKLDSSSPSTKSIHCSTSNNLSLPNDPCGSWPTHICFKQSIL</sequence>
<dbReference type="Proteomes" id="UP001642360">
    <property type="component" value="Unassembled WGS sequence"/>
</dbReference>
<dbReference type="AlphaFoldDB" id="A0ABC8SAH7"/>
<gene>
    <name evidence="1" type="ORF">ILEXP_LOCUS22436</name>
</gene>
<keyword evidence="2" id="KW-1185">Reference proteome</keyword>
<evidence type="ECO:0000313" key="2">
    <source>
        <dbReference type="Proteomes" id="UP001642360"/>
    </source>
</evidence>
<reference evidence="1 2" key="1">
    <citation type="submission" date="2024-02" db="EMBL/GenBank/DDBJ databases">
        <authorList>
            <person name="Vignale AGUSTIN F."/>
            <person name="Sosa J E."/>
            <person name="Modenutti C."/>
        </authorList>
    </citation>
    <scope>NUCLEOTIDE SEQUENCE [LARGE SCALE GENOMIC DNA]</scope>
</reference>
<evidence type="ECO:0000313" key="1">
    <source>
        <dbReference type="EMBL" id="CAK9154130.1"/>
    </source>
</evidence>